<sequence length="32" mass="3681">MVFPVLPVSNWRVKVDAKYDIILITNTSYKIG</sequence>
<proteinExistence type="predicted"/>
<dbReference type="Proteomes" id="UP000050326">
    <property type="component" value="Unassembled WGS sequence"/>
</dbReference>
<keyword evidence="2" id="KW-1185">Reference proteome</keyword>
<accession>A0A0P8W4Y9</accession>
<reference evidence="1 2" key="1">
    <citation type="submission" date="2015-09" db="EMBL/GenBank/DDBJ databases">
        <title>Genome sequence of Oxobacter pfennigii DSM 3222.</title>
        <authorList>
            <person name="Poehlein A."/>
            <person name="Bengelsdorf F.R."/>
            <person name="Schiel-Bengelsdorf B."/>
            <person name="Duerre P."/>
            <person name="Daniel R."/>
        </authorList>
    </citation>
    <scope>NUCLEOTIDE SEQUENCE [LARGE SCALE GENOMIC DNA]</scope>
    <source>
        <strain evidence="1 2">DSM 3222</strain>
    </source>
</reference>
<dbReference type="EMBL" id="LKET01000051">
    <property type="protein sequence ID" value="KPU42910.1"/>
    <property type="molecule type" value="Genomic_DNA"/>
</dbReference>
<organism evidence="1 2">
    <name type="scientific">Oxobacter pfennigii</name>
    <dbReference type="NCBI Taxonomy" id="36849"/>
    <lineage>
        <taxon>Bacteria</taxon>
        <taxon>Bacillati</taxon>
        <taxon>Bacillota</taxon>
        <taxon>Clostridia</taxon>
        <taxon>Eubacteriales</taxon>
        <taxon>Clostridiaceae</taxon>
        <taxon>Oxobacter</taxon>
    </lineage>
</organism>
<comment type="caution">
    <text evidence="1">The sequence shown here is derived from an EMBL/GenBank/DDBJ whole genome shotgun (WGS) entry which is preliminary data.</text>
</comment>
<gene>
    <name evidence="1" type="ORF">OXPF_36790</name>
</gene>
<dbReference type="AlphaFoldDB" id="A0A0P8W4Y9"/>
<name>A0A0P8W4Y9_9CLOT</name>
<evidence type="ECO:0000313" key="1">
    <source>
        <dbReference type="EMBL" id="KPU42910.1"/>
    </source>
</evidence>
<protein>
    <submittedName>
        <fullName evidence="1">Uncharacterized protein</fullName>
    </submittedName>
</protein>
<dbReference type="STRING" id="36849.OXPF_36790"/>
<evidence type="ECO:0000313" key="2">
    <source>
        <dbReference type="Proteomes" id="UP000050326"/>
    </source>
</evidence>